<evidence type="ECO:0000313" key="2">
    <source>
        <dbReference type="EMBL" id="ELW67361.1"/>
    </source>
</evidence>
<keyword evidence="3" id="KW-1185">Reference proteome</keyword>
<accession>L9KX16</accession>
<name>L9KX16_TUPCH</name>
<dbReference type="Proteomes" id="UP000011518">
    <property type="component" value="Unassembled WGS sequence"/>
</dbReference>
<feature type="transmembrane region" description="Helical" evidence="1">
    <location>
        <begin position="236"/>
        <end position="260"/>
    </location>
</feature>
<keyword evidence="1" id="KW-1133">Transmembrane helix</keyword>
<evidence type="ECO:0000256" key="1">
    <source>
        <dbReference type="SAM" id="Phobius"/>
    </source>
</evidence>
<feature type="transmembrane region" description="Helical" evidence="1">
    <location>
        <begin position="206"/>
        <end position="230"/>
    </location>
</feature>
<evidence type="ECO:0000313" key="3">
    <source>
        <dbReference type="Proteomes" id="UP000011518"/>
    </source>
</evidence>
<reference evidence="3" key="2">
    <citation type="journal article" date="2013" name="Nat. Commun.">
        <title>Genome of the Chinese tree shrew.</title>
        <authorList>
            <person name="Fan Y."/>
            <person name="Huang Z.Y."/>
            <person name="Cao C.C."/>
            <person name="Chen C.S."/>
            <person name="Chen Y.X."/>
            <person name="Fan D.D."/>
            <person name="He J."/>
            <person name="Hou H.L."/>
            <person name="Hu L."/>
            <person name="Hu X.T."/>
            <person name="Jiang X.T."/>
            <person name="Lai R."/>
            <person name="Lang Y.S."/>
            <person name="Liang B."/>
            <person name="Liao S.G."/>
            <person name="Mu D."/>
            <person name="Ma Y.Y."/>
            <person name="Niu Y.Y."/>
            <person name="Sun X.Q."/>
            <person name="Xia J.Q."/>
            <person name="Xiao J."/>
            <person name="Xiong Z.Q."/>
            <person name="Xu L."/>
            <person name="Yang L."/>
            <person name="Zhang Y."/>
            <person name="Zhao W."/>
            <person name="Zhao X.D."/>
            <person name="Zheng Y.T."/>
            <person name="Zhou J.M."/>
            <person name="Zhu Y.B."/>
            <person name="Zhang G.J."/>
            <person name="Wang J."/>
            <person name="Yao Y.G."/>
        </authorList>
    </citation>
    <scope>NUCLEOTIDE SEQUENCE [LARGE SCALE GENOMIC DNA]</scope>
</reference>
<dbReference type="eggNOG" id="KOG2177">
    <property type="taxonomic scope" value="Eukaryota"/>
</dbReference>
<organism evidence="2 3">
    <name type="scientific">Tupaia chinensis</name>
    <name type="common">Chinese tree shrew</name>
    <name type="synonym">Tupaia belangeri chinensis</name>
    <dbReference type="NCBI Taxonomy" id="246437"/>
    <lineage>
        <taxon>Eukaryota</taxon>
        <taxon>Metazoa</taxon>
        <taxon>Chordata</taxon>
        <taxon>Craniata</taxon>
        <taxon>Vertebrata</taxon>
        <taxon>Euteleostomi</taxon>
        <taxon>Mammalia</taxon>
        <taxon>Eutheria</taxon>
        <taxon>Euarchontoglires</taxon>
        <taxon>Scandentia</taxon>
        <taxon>Tupaiidae</taxon>
        <taxon>Tupaia</taxon>
    </lineage>
</organism>
<protein>
    <submittedName>
        <fullName evidence="2">Uncharacterized protein</fullName>
    </submittedName>
</protein>
<reference evidence="3" key="1">
    <citation type="submission" date="2012-07" db="EMBL/GenBank/DDBJ databases">
        <title>Genome of the Chinese tree shrew, a rising model animal genetically related to primates.</title>
        <authorList>
            <person name="Zhang G."/>
            <person name="Fan Y."/>
            <person name="Yao Y."/>
            <person name="Huang Z."/>
        </authorList>
    </citation>
    <scope>NUCLEOTIDE SEQUENCE [LARGE SCALE GENOMIC DNA]</scope>
</reference>
<dbReference type="AlphaFoldDB" id="L9KX16"/>
<sequence>MGAPNTKKVRATVVVIQLAPGAGTCDGHRKKALTDYKKMQAFFTEEEYFLEEAESQAVPFPAAGSVRAGEEALRPRPQHAATGFEGMSDQDTPRYLTLILSISLSSFAQRRTLNLKLCIDLLWAFCAISNAGTSSSWSKRCSLALAALIGQPEQFSCLRQLWATKFWPWGDRSGAWYRWGHQITWVPGLLCPEQLMSLSLFPHFSLFHFPLFMSLSLLVCVFVIIFLYFYLCLYPCLFACLCLFHSASLVSLSLALSLFLSLSHAVMALAQCTASLEFKAEGPPSAAALPTHTAPEEEASALWEKWRRYWVTGSITE</sequence>
<gene>
    <name evidence="2" type="ORF">TREES_T100016951</name>
</gene>
<keyword evidence="1" id="KW-0812">Transmembrane</keyword>
<dbReference type="EMBL" id="KB320619">
    <property type="protein sequence ID" value="ELW67361.1"/>
    <property type="molecule type" value="Genomic_DNA"/>
</dbReference>
<dbReference type="InParanoid" id="L9KX16"/>
<keyword evidence="1" id="KW-0472">Membrane</keyword>
<proteinExistence type="predicted"/>